<reference evidence="1 2" key="1">
    <citation type="submission" date="2016-11" db="EMBL/GenBank/DDBJ databases">
        <title>Interaction between Lactobacillus species and yeast in water kefir.</title>
        <authorList>
            <person name="Behr J."/>
            <person name="Xu D."/>
            <person name="Vogel R.F."/>
        </authorList>
    </citation>
    <scope>NUCLEOTIDE SEQUENCE [LARGE SCALE GENOMIC DNA]</scope>
    <source>
        <strain evidence="1 2">TMW 1.1822</strain>
    </source>
</reference>
<protein>
    <submittedName>
        <fullName evidence="1">Uncharacterized protein</fullName>
    </submittedName>
</protein>
<evidence type="ECO:0000313" key="1">
    <source>
        <dbReference type="EMBL" id="AUJ29764.1"/>
    </source>
</evidence>
<accession>A0A3S6QP19</accession>
<evidence type="ECO:0000313" key="2">
    <source>
        <dbReference type="Proteomes" id="UP000314960"/>
    </source>
</evidence>
<name>A0A3S6QP19_9LACO</name>
<organism evidence="1 2">
    <name type="scientific">Liquorilactobacillus hordei</name>
    <dbReference type="NCBI Taxonomy" id="468911"/>
    <lineage>
        <taxon>Bacteria</taxon>
        <taxon>Bacillati</taxon>
        <taxon>Bacillota</taxon>
        <taxon>Bacilli</taxon>
        <taxon>Lactobacillales</taxon>
        <taxon>Lactobacillaceae</taxon>
        <taxon>Liquorilactobacillus</taxon>
    </lineage>
</organism>
<proteinExistence type="predicted"/>
<dbReference type="AlphaFoldDB" id="A0A3S6QP19"/>
<dbReference type="Proteomes" id="UP000314960">
    <property type="component" value="Chromosome"/>
</dbReference>
<gene>
    <name evidence="1" type="ORF">BSQ49_05885</name>
</gene>
<dbReference type="EMBL" id="CP018176">
    <property type="protein sequence ID" value="AUJ29764.1"/>
    <property type="molecule type" value="Genomic_DNA"/>
</dbReference>
<sequence>MKFHFDFQDICLVYNNSQYYYIKYAEYKIEWKDLGQLIKVLFIPVMNSIHINMTKMNFTNHLFWDIINLVAIKLIENLSINKSRGGYP</sequence>
<dbReference type="KEGG" id="lhw:BSQ49_05885"/>